<gene>
    <name evidence="1" type="ORF">GOBAR_AA31078</name>
</gene>
<sequence length="166" mass="19132">MEEEYTQNINPSIPTSHGVAREIKGHKIPQVFNNHLTNRKETCLKSINEPCSSNNKGLVYEEQRLQIEEPDEWRTHKPKPRHDRLNVLSNQLKVGDKVVLDVADPYITTFEPNGAIPFTVLNFFPYGTVEVTHSKFGTFKVNSTRLKHYFDKIDSRNEECKLLAPP</sequence>
<reference evidence="1 2" key="1">
    <citation type="submission" date="2015-01" db="EMBL/GenBank/DDBJ databases">
        <title>Genome of allotetraploid Gossypium barbadense reveals genomic plasticity and fiber elongation in cotton evolution.</title>
        <authorList>
            <person name="Chen X."/>
            <person name="Liu X."/>
            <person name="Zhao B."/>
            <person name="Zheng H."/>
            <person name="Hu Y."/>
            <person name="Lu G."/>
            <person name="Yang C."/>
            <person name="Chen J."/>
            <person name="Shan C."/>
            <person name="Zhang L."/>
            <person name="Zhou Y."/>
            <person name="Wang L."/>
            <person name="Guo W."/>
            <person name="Bai Y."/>
            <person name="Ruan J."/>
            <person name="Shangguan X."/>
            <person name="Mao Y."/>
            <person name="Jiang J."/>
            <person name="Zhu Y."/>
            <person name="Lei J."/>
            <person name="Kang H."/>
            <person name="Chen S."/>
            <person name="He X."/>
            <person name="Wang R."/>
            <person name="Wang Y."/>
            <person name="Chen J."/>
            <person name="Wang L."/>
            <person name="Yu S."/>
            <person name="Wang B."/>
            <person name="Wei J."/>
            <person name="Song S."/>
            <person name="Lu X."/>
            <person name="Gao Z."/>
            <person name="Gu W."/>
            <person name="Deng X."/>
            <person name="Ma D."/>
            <person name="Wang S."/>
            <person name="Liang W."/>
            <person name="Fang L."/>
            <person name="Cai C."/>
            <person name="Zhu X."/>
            <person name="Zhou B."/>
            <person name="Zhang Y."/>
            <person name="Chen Z."/>
            <person name="Xu S."/>
            <person name="Zhu R."/>
            <person name="Wang S."/>
            <person name="Zhang T."/>
            <person name="Zhao G."/>
        </authorList>
    </citation>
    <scope>NUCLEOTIDE SEQUENCE [LARGE SCALE GENOMIC DNA]</scope>
    <source>
        <strain evidence="2">cv. Xinhai21</strain>
        <tissue evidence="1">Leaf</tissue>
    </source>
</reference>
<dbReference type="EMBL" id="KZ667890">
    <property type="protein sequence ID" value="PPR89607.1"/>
    <property type="molecule type" value="Genomic_DNA"/>
</dbReference>
<organism evidence="1 2">
    <name type="scientific">Gossypium barbadense</name>
    <name type="common">Sea Island cotton</name>
    <name type="synonym">Hibiscus barbadensis</name>
    <dbReference type="NCBI Taxonomy" id="3634"/>
    <lineage>
        <taxon>Eukaryota</taxon>
        <taxon>Viridiplantae</taxon>
        <taxon>Streptophyta</taxon>
        <taxon>Embryophyta</taxon>
        <taxon>Tracheophyta</taxon>
        <taxon>Spermatophyta</taxon>
        <taxon>Magnoliopsida</taxon>
        <taxon>eudicotyledons</taxon>
        <taxon>Gunneridae</taxon>
        <taxon>Pentapetalae</taxon>
        <taxon>rosids</taxon>
        <taxon>malvids</taxon>
        <taxon>Malvales</taxon>
        <taxon>Malvaceae</taxon>
        <taxon>Malvoideae</taxon>
        <taxon>Gossypium</taxon>
    </lineage>
</organism>
<proteinExistence type="predicted"/>
<accession>A0A2P5WEU7</accession>
<name>A0A2P5WEU7_GOSBA</name>
<evidence type="ECO:0000313" key="1">
    <source>
        <dbReference type="EMBL" id="PPR89607.1"/>
    </source>
</evidence>
<evidence type="ECO:0000313" key="2">
    <source>
        <dbReference type="Proteomes" id="UP000239757"/>
    </source>
</evidence>
<dbReference type="AlphaFoldDB" id="A0A2P5WEU7"/>
<dbReference type="Proteomes" id="UP000239757">
    <property type="component" value="Unassembled WGS sequence"/>
</dbReference>
<dbReference type="OrthoDB" id="10637067at2759"/>
<protein>
    <submittedName>
        <fullName evidence="1">Uncharacterized protein</fullName>
    </submittedName>
</protein>